<evidence type="ECO:0000313" key="3">
    <source>
        <dbReference type="Proteomes" id="UP001626536"/>
    </source>
</evidence>
<reference evidence="2 3" key="1">
    <citation type="submission" date="2023-10" db="EMBL/GenBank/DDBJ databases">
        <title>Novel methanotroph of the genus Methylocapsa from a subarctic wetland.</title>
        <authorList>
            <person name="Belova S.E."/>
            <person name="Oshkin I.Y."/>
            <person name="Miroshnikov K."/>
            <person name="Dedysh S.N."/>
        </authorList>
    </citation>
    <scope>NUCLEOTIDE SEQUENCE [LARGE SCALE GENOMIC DNA]</scope>
    <source>
        <strain evidence="2 3">RX1</strain>
    </source>
</reference>
<evidence type="ECO:0000313" key="2">
    <source>
        <dbReference type="EMBL" id="WOJ89669.1"/>
    </source>
</evidence>
<keyword evidence="1" id="KW-1133">Transmembrane helix</keyword>
<protein>
    <submittedName>
        <fullName evidence="2">DUF2721 domain-containing protein</fullName>
    </submittedName>
</protein>
<dbReference type="Proteomes" id="UP001626536">
    <property type="component" value="Chromosome"/>
</dbReference>
<keyword evidence="1" id="KW-0472">Membrane</keyword>
<name>A0ABZ0HSZ5_9HYPH</name>
<feature type="transmembrane region" description="Helical" evidence="1">
    <location>
        <begin position="79"/>
        <end position="104"/>
    </location>
</feature>
<dbReference type="InterPro" id="IPR021279">
    <property type="entry name" value="DUF2721"/>
</dbReference>
<proteinExistence type="predicted"/>
<dbReference type="EMBL" id="CP136862">
    <property type="protein sequence ID" value="WOJ89669.1"/>
    <property type="molecule type" value="Genomic_DNA"/>
</dbReference>
<keyword evidence="3" id="KW-1185">Reference proteome</keyword>
<dbReference type="Pfam" id="PF11026">
    <property type="entry name" value="DUF2721"/>
    <property type="match status" value="1"/>
</dbReference>
<feature type="transmembrane region" description="Helical" evidence="1">
    <location>
        <begin position="14"/>
        <end position="35"/>
    </location>
</feature>
<keyword evidence="1" id="KW-0812">Transmembrane</keyword>
<sequence length="158" mass="16629">MSPVDNPAPALDSVAHIIQVALTPVFLLAVFAQFFNAVSTRIGRVADTTERLAEMMEGAGPDEAARLRRRLACLRRRSLALDAAVALGALGGVSTCAAILALLVGHYRNSPSVTGLLLLFGFAISCILGALVAFAIEIAMAGKGLRSEAARSDRRARR</sequence>
<accession>A0ABZ0HSZ5</accession>
<organism evidence="2 3">
    <name type="scientific">Methylocapsa polymorpha</name>
    <dbReference type="NCBI Taxonomy" id="3080828"/>
    <lineage>
        <taxon>Bacteria</taxon>
        <taxon>Pseudomonadati</taxon>
        <taxon>Pseudomonadota</taxon>
        <taxon>Alphaproteobacteria</taxon>
        <taxon>Hyphomicrobiales</taxon>
        <taxon>Beijerinckiaceae</taxon>
        <taxon>Methylocapsa</taxon>
    </lineage>
</organism>
<dbReference type="RefSeq" id="WP_407339113.1">
    <property type="nucleotide sequence ID" value="NZ_CP136862.1"/>
</dbReference>
<feature type="transmembrane region" description="Helical" evidence="1">
    <location>
        <begin position="116"/>
        <end position="136"/>
    </location>
</feature>
<gene>
    <name evidence="2" type="ORF">RZS28_18105</name>
</gene>
<evidence type="ECO:0000256" key="1">
    <source>
        <dbReference type="SAM" id="Phobius"/>
    </source>
</evidence>